<evidence type="ECO:0000313" key="1">
    <source>
        <dbReference type="EMBL" id="ELQ41261.1"/>
    </source>
</evidence>
<dbReference type="EMBL" id="JH793332">
    <property type="protein sequence ID" value="ELQ41261.1"/>
    <property type="molecule type" value="Genomic_DNA"/>
</dbReference>
<name>A0AA97P3F5_PYRO3</name>
<gene>
    <name evidence="1" type="ORF">OOU_Y34scaffold00288g9</name>
</gene>
<dbReference type="AlphaFoldDB" id="A0AA97P3F5"/>
<reference evidence="1" key="1">
    <citation type="journal article" date="2012" name="PLoS Genet.">
        <title>Comparative analysis of the genomes of two field isolates of the rice blast fungus Magnaporthe oryzae.</title>
        <authorList>
            <person name="Xue M."/>
            <person name="Yang J."/>
            <person name="Li Z."/>
            <person name="Hu S."/>
            <person name="Yao N."/>
            <person name="Dean R.A."/>
            <person name="Zhao W."/>
            <person name="Shen M."/>
            <person name="Zhang H."/>
            <person name="Li C."/>
            <person name="Liu L."/>
            <person name="Cao L."/>
            <person name="Xu X."/>
            <person name="Xing Y."/>
            <person name="Hsiang T."/>
            <person name="Zhang Z."/>
            <person name="Xu J.R."/>
            <person name="Peng Y.L."/>
        </authorList>
    </citation>
    <scope>NUCLEOTIDE SEQUENCE</scope>
    <source>
        <strain evidence="1">Y34</strain>
    </source>
</reference>
<proteinExistence type="predicted"/>
<accession>A0AA97P3F5</accession>
<dbReference type="Proteomes" id="UP000011086">
    <property type="component" value="Unassembled WGS sequence"/>
</dbReference>
<organism evidence="1">
    <name type="scientific">Pyricularia oryzae (strain Y34)</name>
    <name type="common">Rice blast fungus</name>
    <name type="synonym">Magnaporthe oryzae</name>
    <dbReference type="NCBI Taxonomy" id="1143189"/>
    <lineage>
        <taxon>Eukaryota</taxon>
        <taxon>Fungi</taxon>
        <taxon>Dikarya</taxon>
        <taxon>Ascomycota</taxon>
        <taxon>Pezizomycotina</taxon>
        <taxon>Sordariomycetes</taxon>
        <taxon>Sordariomycetidae</taxon>
        <taxon>Magnaporthales</taxon>
        <taxon>Pyriculariaceae</taxon>
        <taxon>Pyricularia</taxon>
    </lineage>
</organism>
<protein>
    <submittedName>
        <fullName evidence="1">Uncharacterized protein</fullName>
    </submittedName>
</protein>
<sequence>MEILNPADTEYGVKGLGGILWGTVTPKVRSNWEEHHLQWATLCIRTRGFPVEICIKWRFYPKHPWHRYGGVRKGESAAKILLHTWTDMECNKYCVQN</sequence>